<evidence type="ECO:0000313" key="3">
    <source>
        <dbReference type="EMBL" id="KAF0313862.1"/>
    </source>
</evidence>
<proteinExistence type="predicted"/>
<dbReference type="GO" id="GO:0008237">
    <property type="term" value="F:metallopeptidase activity"/>
    <property type="evidence" value="ECO:0007669"/>
    <property type="project" value="InterPro"/>
</dbReference>
<dbReference type="Proteomes" id="UP000440578">
    <property type="component" value="Unassembled WGS sequence"/>
</dbReference>
<dbReference type="AlphaFoldDB" id="A0A6A4XGJ4"/>
<protein>
    <recommendedName>
        <fullName evidence="5">EGF-like domain-containing protein</fullName>
    </recommendedName>
</protein>
<feature type="transmembrane region" description="Helical" evidence="2">
    <location>
        <begin position="404"/>
        <end position="424"/>
    </location>
</feature>
<evidence type="ECO:0008006" key="5">
    <source>
        <dbReference type="Google" id="ProtNLM"/>
    </source>
</evidence>
<sequence>MNRPDRDDYVTVNPEQMDLEMWPPVPYNHIQRWRSMSKCPQSQGSGTTPVPFDYLSSKNPLTSQNVDGHAEFAIVVARDRRKQYLFDHRQSSCPDLSHLDIYQVNKGYGCDKRYAEECLKSQGAAPKCLNFGYLKKDCTCACSKYFTGPRCETATNAADSCIKNAWFMEITNVTNTSVYDTVDVGMSVPKEKLFEGYLFNKIYSEFQDGYQYLTITIEPGNVLNHISVTLNFTKMQKVLDRMLNDPHEYDTGQVVIADSPFLHRNFTPPDKLMTQLMGFECGKVVEGFAMLWGAESQNQLRIWCFSSFFLNETHPAMLRSRKAGTFHMVARSGLGAFFRGEPQFSVESLLIRMEVSSFGVPPDDSLSPTNGTDAGGSRSGGGGEESILQHWAEALLSDASPTGLIGAGVVGVILLAGIGVVGFCGRYCHADDGDEDGVSLDRFGENSGDDADDWDSD</sequence>
<name>A0A6A4XGJ4_AMPAM</name>
<keyword evidence="2" id="KW-1133">Transmembrane helix</keyword>
<organism evidence="3 4">
    <name type="scientific">Amphibalanus amphitrite</name>
    <name type="common">Striped barnacle</name>
    <name type="synonym">Balanus amphitrite</name>
    <dbReference type="NCBI Taxonomy" id="1232801"/>
    <lineage>
        <taxon>Eukaryota</taxon>
        <taxon>Metazoa</taxon>
        <taxon>Ecdysozoa</taxon>
        <taxon>Arthropoda</taxon>
        <taxon>Crustacea</taxon>
        <taxon>Multicrustacea</taxon>
        <taxon>Cirripedia</taxon>
        <taxon>Thoracica</taxon>
        <taxon>Thoracicalcarea</taxon>
        <taxon>Balanomorpha</taxon>
        <taxon>Balanoidea</taxon>
        <taxon>Balanidae</taxon>
        <taxon>Amphibalaninae</taxon>
        <taxon>Amphibalanus</taxon>
    </lineage>
</organism>
<evidence type="ECO:0000256" key="1">
    <source>
        <dbReference type="SAM" id="MobiDB-lite"/>
    </source>
</evidence>
<evidence type="ECO:0000313" key="4">
    <source>
        <dbReference type="Proteomes" id="UP000440578"/>
    </source>
</evidence>
<gene>
    <name evidence="3" type="ORF">FJT64_015608</name>
</gene>
<dbReference type="OrthoDB" id="291007at2759"/>
<evidence type="ECO:0000256" key="2">
    <source>
        <dbReference type="SAM" id="Phobius"/>
    </source>
</evidence>
<keyword evidence="4" id="KW-1185">Reference proteome</keyword>
<dbReference type="Gene3D" id="3.40.390.10">
    <property type="entry name" value="Collagenase (Catalytic Domain)"/>
    <property type="match status" value="1"/>
</dbReference>
<keyword evidence="2" id="KW-0812">Transmembrane</keyword>
<feature type="region of interest" description="Disordered" evidence="1">
    <location>
        <begin position="361"/>
        <end position="383"/>
    </location>
</feature>
<dbReference type="EMBL" id="VIIS01000067">
    <property type="protein sequence ID" value="KAF0313862.1"/>
    <property type="molecule type" value="Genomic_DNA"/>
</dbReference>
<dbReference type="InterPro" id="IPR024079">
    <property type="entry name" value="MetalloPept_cat_dom_sf"/>
</dbReference>
<accession>A0A6A4XGJ4</accession>
<feature type="compositionally biased region" description="Gly residues" evidence="1">
    <location>
        <begin position="373"/>
        <end position="383"/>
    </location>
</feature>
<comment type="caution">
    <text evidence="3">The sequence shown here is derived from an EMBL/GenBank/DDBJ whole genome shotgun (WGS) entry which is preliminary data.</text>
</comment>
<reference evidence="3 4" key="1">
    <citation type="submission" date="2019-07" db="EMBL/GenBank/DDBJ databases">
        <title>Draft genome assembly of a fouling barnacle, Amphibalanus amphitrite (Darwin, 1854): The first reference genome for Thecostraca.</title>
        <authorList>
            <person name="Kim W."/>
        </authorList>
    </citation>
    <scope>NUCLEOTIDE SEQUENCE [LARGE SCALE GENOMIC DNA]</scope>
    <source>
        <strain evidence="3">SNU_AA5</strain>
        <tissue evidence="3">Soma without cirri and trophi</tissue>
    </source>
</reference>
<keyword evidence="2" id="KW-0472">Membrane</keyword>